<dbReference type="SUPFAM" id="SSF141371">
    <property type="entry name" value="PilZ domain-like"/>
    <property type="match status" value="1"/>
</dbReference>
<name>A0A0A5GEN4_9BACI</name>
<evidence type="ECO:0000313" key="3">
    <source>
        <dbReference type="Proteomes" id="UP000030528"/>
    </source>
</evidence>
<dbReference type="AlphaFoldDB" id="A0A0A5GEN4"/>
<sequence>MFYKRNEPFRYTFGSPIESSIEVEQEEKKETYTVAIHDLSQTGARMELPTAVELSNNTPLFLTFTLMEETFEVRGTTMWTKEMGRTKYVGIHLDPDDEWKKRLVNTLKQYARKHI</sequence>
<dbReference type="InterPro" id="IPR009875">
    <property type="entry name" value="PilZ_domain"/>
</dbReference>
<accession>A0A0A5GEN4</accession>
<evidence type="ECO:0000313" key="2">
    <source>
        <dbReference type="EMBL" id="KGX91676.1"/>
    </source>
</evidence>
<dbReference type="eggNOG" id="ENOG5033BDD">
    <property type="taxonomic scope" value="Bacteria"/>
</dbReference>
<dbReference type="OrthoDB" id="2354159at2"/>
<gene>
    <name evidence="2" type="ORF">N781_03615</name>
</gene>
<evidence type="ECO:0000259" key="1">
    <source>
        <dbReference type="Pfam" id="PF07238"/>
    </source>
</evidence>
<comment type="caution">
    <text evidence="2">The sequence shown here is derived from an EMBL/GenBank/DDBJ whole genome shotgun (WGS) entry which is preliminary data.</text>
</comment>
<protein>
    <recommendedName>
        <fullName evidence="1">PilZ domain-containing protein</fullName>
    </recommendedName>
</protein>
<dbReference type="Proteomes" id="UP000030528">
    <property type="component" value="Unassembled WGS sequence"/>
</dbReference>
<feature type="domain" description="PilZ" evidence="1">
    <location>
        <begin position="10"/>
        <end position="105"/>
    </location>
</feature>
<proteinExistence type="predicted"/>
<dbReference type="Pfam" id="PF07238">
    <property type="entry name" value="PilZ"/>
    <property type="match status" value="1"/>
</dbReference>
<dbReference type="STRING" id="1385510.GCA_000425205_02349"/>
<keyword evidence="3" id="KW-1185">Reference proteome</keyword>
<dbReference type="GO" id="GO:0035438">
    <property type="term" value="F:cyclic-di-GMP binding"/>
    <property type="evidence" value="ECO:0007669"/>
    <property type="project" value="InterPro"/>
</dbReference>
<reference evidence="2 3" key="1">
    <citation type="submission" date="2013-08" db="EMBL/GenBank/DDBJ databases">
        <authorList>
            <person name="Huang J."/>
            <person name="Wang G."/>
        </authorList>
    </citation>
    <scope>NUCLEOTIDE SEQUENCE [LARGE SCALE GENOMIC DNA]</scope>
    <source>
        <strain evidence="2 3">JSM 076056</strain>
    </source>
</reference>
<dbReference type="EMBL" id="AVPE01000009">
    <property type="protein sequence ID" value="KGX91676.1"/>
    <property type="molecule type" value="Genomic_DNA"/>
</dbReference>
<dbReference type="Gene3D" id="2.40.10.220">
    <property type="entry name" value="predicted glycosyltransferase like domains"/>
    <property type="match status" value="1"/>
</dbReference>
<organism evidence="2 3">
    <name type="scientific">Pontibacillus halophilus JSM 076056 = DSM 19796</name>
    <dbReference type="NCBI Taxonomy" id="1385510"/>
    <lineage>
        <taxon>Bacteria</taxon>
        <taxon>Bacillati</taxon>
        <taxon>Bacillota</taxon>
        <taxon>Bacilli</taxon>
        <taxon>Bacillales</taxon>
        <taxon>Bacillaceae</taxon>
        <taxon>Pontibacillus</taxon>
    </lineage>
</organism>
<dbReference type="RefSeq" id="WP_026800692.1">
    <property type="nucleotide sequence ID" value="NZ_AULI01000009.1"/>
</dbReference>